<proteinExistence type="inferred from homology"/>
<protein>
    <recommendedName>
        <fullName evidence="12">dTCF</fullName>
    </recommendedName>
</protein>
<feature type="region of interest" description="Disordered" evidence="14">
    <location>
        <begin position="839"/>
        <end position="886"/>
    </location>
</feature>
<feature type="compositionally biased region" description="Low complexity" evidence="14">
    <location>
        <begin position="1140"/>
        <end position="1158"/>
    </location>
</feature>
<sequence length="1206" mass="129921">MSPRGGKCARASKVAAKGRQVRGQRGVFLDPAEAEEEETTRTITTTRTTTTTTTTATTVTTMMAATTSVPATITTTTATTMMAISVTSSGTAVATTGTDKPAATTAACCNEGRSQWAGRMRQSQESSSEPARENGTPVHPRHPERPRRRERHAAGRKHRPAKNATATGSSCSSTSLSSPPVLSSPSSCTSSRRSTSPLSSCSSPPRSSTSSSLASDPLAIKSSTASRRSTPDRGDDGIGKWKRDVVAKQDNDGTPHGATGATAVSTASSSTAVSSTSSPFPSPVSTSSASCRTTTTTTPRHAPPGATPTSSSISALEHLRSALESYDRSRIYLAHICYLDWRDLPGRRRDANTTSRSNSERVWVVGAADHEGHHRTRLLVAGRHWRPRCLRKVNMLSQPVVYAGGGRGSLTADLFLWWFRHEFAVTAMAMHPDGAVLVAECADYLPPEGDCVAADGLVRLFVVPKDCMETRLVIRELRVRLATGILSRARCGVYRDKSTTADAEGGDHRLDVYLRRFTLKEAFADFHRAWLSVRSETFARSWTLPREREEHHPLAGCNGAILPHRIHAVDQEEDRLLLGELQSLARDAGLEVDDEELSRWIVDEESALARLVRKREPEEEHCRVKVEAEDRLSERNGDEDDDGNDGVGEEDDSEDEPTAEEAVGLLSRVLTWMEREPLDPGLLLAVRSMRDTAALMASKMGLAGTHPSGLPFFCPNGDHLTQPPPAHMGIPPYGALDAGKAAAAAGLTRAPMYPFSASQYPYPMLSTEMSQVASWHTPTMYPTISPANAGFRSPYPTSLPITSSSLPSDLYRFSPTGLMPPHPGLSPHAHALASHALVSSAPKADHSTLDHNHRSTIEQKNSTSLPTDNAKAQDTGQQNNQGEDARMRAGNASISARTDHFITTPVCLTDKKKPHIKKPLNAFMLYMKEMRAKVVAECTLKESAAINQILGRRWHSLSREEQARYYEAARQERHLHQQRYPGWSARDNYGYGSKKKKRKKERSADPTGGNNMKKCRARYGLDQQSQWCKPCRRKKKCVRYMGEGGDGDGEADGDAEDDHSEDNLGSVGEAGTPEDDESLSSPGGLSALSSLASPSLVLPSPSSLASPCPLTPPVPPPPPLPNTSQSVVATAVATAVTTAPAGAAVTTAATVQQQQQSHPAPPPHRNPVGTNPHDINNPLSVNQLTGQCIKSEPAPSGPSNPAISVT</sequence>
<feature type="compositionally biased region" description="Acidic residues" evidence="14">
    <location>
        <begin position="1045"/>
        <end position="1060"/>
    </location>
</feature>
<feature type="region of interest" description="Disordered" evidence="14">
    <location>
        <begin position="619"/>
        <end position="659"/>
    </location>
</feature>
<comment type="similarity">
    <text evidence="2">Belongs to the TCF/LEF family.</text>
</comment>
<evidence type="ECO:0000313" key="16">
    <source>
        <dbReference type="EMBL" id="RLU16002.1"/>
    </source>
</evidence>
<feature type="compositionally biased region" description="Low complexity" evidence="14">
    <location>
        <begin position="271"/>
        <end position="300"/>
    </location>
</feature>
<dbReference type="GO" id="GO:0045892">
    <property type="term" value="P:negative regulation of DNA-templated transcription"/>
    <property type="evidence" value="ECO:0007669"/>
    <property type="project" value="UniProtKB-ARBA"/>
</dbReference>
<dbReference type="AlphaFoldDB" id="A0A3L8D6E1"/>
<comment type="subunit">
    <text evidence="11">Binds to the beta-catenin homolog arm or to gro.</text>
</comment>
<dbReference type="Proteomes" id="UP000279307">
    <property type="component" value="Chromosome 12"/>
</dbReference>
<keyword evidence="4" id="KW-0709">Segmentation polarity protein</keyword>
<feature type="compositionally biased region" description="Low complexity" evidence="14">
    <location>
        <begin position="169"/>
        <end position="213"/>
    </location>
</feature>
<evidence type="ECO:0000256" key="8">
    <source>
        <dbReference type="ARBA" id="ARBA00023163"/>
    </source>
</evidence>
<evidence type="ECO:0000256" key="5">
    <source>
        <dbReference type="ARBA" id="ARBA00023015"/>
    </source>
</evidence>
<dbReference type="Gene3D" id="1.10.30.10">
    <property type="entry name" value="High mobility group box domain"/>
    <property type="match status" value="1"/>
</dbReference>
<dbReference type="CDD" id="cd21996">
    <property type="entry name" value="HMG-box_TCF7-like"/>
    <property type="match status" value="1"/>
</dbReference>
<feature type="compositionally biased region" description="Basic residues" evidence="14">
    <location>
        <begin position="139"/>
        <end position="161"/>
    </location>
</feature>
<dbReference type="GO" id="GO:0060070">
    <property type="term" value="P:canonical Wnt signaling pathway"/>
    <property type="evidence" value="ECO:0007669"/>
    <property type="project" value="TreeGrafter"/>
</dbReference>
<dbReference type="GO" id="GO:0001228">
    <property type="term" value="F:DNA-binding transcription activator activity, RNA polymerase II-specific"/>
    <property type="evidence" value="ECO:0007669"/>
    <property type="project" value="UniProtKB-ARBA"/>
</dbReference>
<dbReference type="GO" id="GO:0010628">
    <property type="term" value="P:positive regulation of gene expression"/>
    <property type="evidence" value="ECO:0007669"/>
    <property type="project" value="UniProtKB-ARBA"/>
</dbReference>
<dbReference type="Pfam" id="PF00505">
    <property type="entry name" value="HMG_box"/>
    <property type="match status" value="1"/>
</dbReference>
<evidence type="ECO:0000256" key="12">
    <source>
        <dbReference type="ARBA" id="ARBA00080285"/>
    </source>
</evidence>
<evidence type="ECO:0000256" key="13">
    <source>
        <dbReference type="PROSITE-ProRule" id="PRU00267"/>
    </source>
</evidence>
<dbReference type="EMBL" id="QOIP01000012">
    <property type="protein sequence ID" value="RLU16002.1"/>
    <property type="molecule type" value="Genomic_DNA"/>
</dbReference>
<dbReference type="SUPFAM" id="SSF47095">
    <property type="entry name" value="HMG-box"/>
    <property type="match status" value="1"/>
</dbReference>
<feature type="compositionally biased region" description="Polar residues" evidence="14">
    <location>
        <begin position="1173"/>
        <end position="1188"/>
    </location>
</feature>
<evidence type="ECO:0000256" key="7">
    <source>
        <dbReference type="ARBA" id="ARBA00023159"/>
    </source>
</evidence>
<dbReference type="PROSITE" id="PS50118">
    <property type="entry name" value="HMG_BOX_2"/>
    <property type="match status" value="1"/>
</dbReference>
<evidence type="ECO:0000256" key="3">
    <source>
        <dbReference type="ARBA" id="ARBA00022687"/>
    </source>
</evidence>
<evidence type="ECO:0000256" key="2">
    <source>
        <dbReference type="ARBA" id="ARBA00006569"/>
    </source>
</evidence>
<keyword evidence="6 13" id="KW-0238">DNA-binding</keyword>
<feature type="compositionally biased region" description="Basic and acidic residues" evidence="14">
    <location>
        <begin position="229"/>
        <end position="241"/>
    </location>
</feature>
<evidence type="ECO:0000256" key="9">
    <source>
        <dbReference type="ARBA" id="ARBA00023242"/>
    </source>
</evidence>
<evidence type="ECO:0000313" key="17">
    <source>
        <dbReference type="Proteomes" id="UP000279307"/>
    </source>
</evidence>
<dbReference type="GO" id="GO:0007435">
    <property type="term" value="P:salivary gland morphogenesis"/>
    <property type="evidence" value="ECO:0007669"/>
    <property type="project" value="UniProtKB-ARBA"/>
</dbReference>
<dbReference type="InterPro" id="IPR024940">
    <property type="entry name" value="TCF/LEF"/>
</dbReference>
<dbReference type="GO" id="GO:0019900">
    <property type="term" value="F:kinase binding"/>
    <property type="evidence" value="ECO:0007669"/>
    <property type="project" value="UniProtKB-ARBA"/>
</dbReference>
<dbReference type="GO" id="GO:0000978">
    <property type="term" value="F:RNA polymerase II cis-regulatory region sequence-specific DNA binding"/>
    <property type="evidence" value="ECO:0007669"/>
    <property type="project" value="TreeGrafter"/>
</dbReference>
<feature type="compositionally biased region" description="Pro residues" evidence="14">
    <location>
        <begin position="1109"/>
        <end position="1121"/>
    </location>
</feature>
<feature type="region of interest" description="Disordered" evidence="14">
    <location>
        <begin position="1044"/>
        <end position="1124"/>
    </location>
</feature>
<name>A0A3L8D6E1_OOCBI</name>
<feature type="compositionally biased region" description="Basic and acidic residues" evidence="14">
    <location>
        <begin position="619"/>
        <end position="636"/>
    </location>
</feature>
<feature type="compositionally biased region" description="Basic and acidic residues" evidence="14">
    <location>
        <begin position="843"/>
        <end position="857"/>
    </location>
</feature>
<dbReference type="OrthoDB" id="2307332at2759"/>
<evidence type="ECO:0000256" key="11">
    <source>
        <dbReference type="ARBA" id="ARBA00061799"/>
    </source>
</evidence>
<feature type="compositionally biased region" description="Low complexity" evidence="14">
    <location>
        <begin position="1079"/>
        <end position="1108"/>
    </location>
</feature>
<keyword evidence="9 13" id="KW-0539">Nucleus</keyword>
<feature type="region of interest" description="Disordered" evidence="14">
    <location>
        <begin position="977"/>
        <end position="1016"/>
    </location>
</feature>
<dbReference type="GO" id="GO:0007500">
    <property type="term" value="P:mesodermal cell fate determination"/>
    <property type="evidence" value="ECO:0007669"/>
    <property type="project" value="UniProtKB-ARBA"/>
</dbReference>
<dbReference type="SMART" id="SM01366">
    <property type="entry name" value="c-clamp"/>
    <property type="match status" value="1"/>
</dbReference>
<dbReference type="GO" id="GO:0072091">
    <property type="term" value="P:regulation of stem cell proliferation"/>
    <property type="evidence" value="ECO:0007669"/>
    <property type="project" value="UniProtKB-ARBA"/>
</dbReference>
<comment type="caution">
    <text evidence="16">The sequence shown here is derived from an EMBL/GenBank/DDBJ whole genome shotgun (WGS) entry which is preliminary data.</text>
</comment>
<evidence type="ECO:0000259" key="15">
    <source>
        <dbReference type="PROSITE" id="PS50118"/>
    </source>
</evidence>
<keyword evidence="4" id="KW-0217">Developmental protein</keyword>
<dbReference type="GO" id="GO:0001222">
    <property type="term" value="F:transcription corepressor binding"/>
    <property type="evidence" value="ECO:0007669"/>
    <property type="project" value="UniProtKB-ARBA"/>
</dbReference>
<feature type="region of interest" description="Disordered" evidence="14">
    <location>
        <begin position="114"/>
        <end position="241"/>
    </location>
</feature>
<keyword evidence="3" id="KW-0879">Wnt signaling pathway</keyword>
<feature type="region of interest" description="Disordered" evidence="14">
    <location>
        <begin position="271"/>
        <end position="313"/>
    </location>
</feature>
<dbReference type="PANTHER" id="PTHR10373">
    <property type="entry name" value="TRANSCRIPTION FACTOR 7 FAMILY MEMBER"/>
    <property type="match status" value="1"/>
</dbReference>
<keyword evidence="8" id="KW-0804">Transcription</keyword>
<evidence type="ECO:0000256" key="10">
    <source>
        <dbReference type="ARBA" id="ARBA00053480"/>
    </source>
</evidence>
<evidence type="ECO:0000256" key="4">
    <source>
        <dbReference type="ARBA" id="ARBA00022716"/>
    </source>
</evidence>
<comment type="function">
    <text evidence="10">Segment polarity protein. Functions together with arm to transduce the Wingless (Wg) signal in embryos and in developing adult tissues. Acts as a transcriptional activator, but in the absence of arm, it binds to gro and acts as a transcriptional repressor of wg-responsive genes.</text>
</comment>
<feature type="compositionally biased region" description="Polar residues" evidence="14">
    <location>
        <begin position="858"/>
        <end position="882"/>
    </location>
</feature>
<accession>A0A3L8D6E1</accession>
<dbReference type="InterPro" id="IPR036910">
    <property type="entry name" value="HMG_box_dom_sf"/>
</dbReference>
<dbReference type="GO" id="GO:1990907">
    <property type="term" value="C:beta-catenin-TCF complex"/>
    <property type="evidence" value="ECO:0007669"/>
    <property type="project" value="TreeGrafter"/>
</dbReference>
<dbReference type="GO" id="GO:0007476">
    <property type="term" value="P:imaginal disc-derived wing morphogenesis"/>
    <property type="evidence" value="ECO:0007669"/>
    <property type="project" value="UniProtKB-ARBA"/>
</dbReference>
<feature type="DNA-binding region" description="HMG box" evidence="13">
    <location>
        <begin position="916"/>
        <end position="984"/>
    </location>
</feature>
<comment type="subcellular location">
    <subcellularLocation>
        <location evidence="1">Nucleus</location>
    </subcellularLocation>
</comment>
<keyword evidence="5" id="KW-0805">Transcription regulation</keyword>
<feature type="compositionally biased region" description="Acidic residues" evidence="14">
    <location>
        <begin position="637"/>
        <end position="659"/>
    </location>
</feature>
<reference evidence="16 17" key="1">
    <citation type="journal article" date="2018" name="Genome Res.">
        <title>The genomic architecture and molecular evolution of ant odorant receptors.</title>
        <authorList>
            <person name="McKenzie S.K."/>
            <person name="Kronauer D.J.C."/>
        </authorList>
    </citation>
    <scope>NUCLEOTIDE SEQUENCE [LARGE SCALE GENOMIC DNA]</scope>
    <source>
        <strain evidence="16">Clonal line C1</strain>
    </source>
</reference>
<organism evidence="16 17">
    <name type="scientific">Ooceraea biroi</name>
    <name type="common">Clonal raider ant</name>
    <name type="synonym">Cerapachys biroi</name>
    <dbReference type="NCBI Taxonomy" id="2015173"/>
    <lineage>
        <taxon>Eukaryota</taxon>
        <taxon>Metazoa</taxon>
        <taxon>Ecdysozoa</taxon>
        <taxon>Arthropoda</taxon>
        <taxon>Hexapoda</taxon>
        <taxon>Insecta</taxon>
        <taxon>Pterygota</taxon>
        <taxon>Neoptera</taxon>
        <taxon>Endopterygota</taxon>
        <taxon>Hymenoptera</taxon>
        <taxon>Apocrita</taxon>
        <taxon>Aculeata</taxon>
        <taxon>Formicoidea</taxon>
        <taxon>Formicidae</taxon>
        <taxon>Dorylinae</taxon>
        <taxon>Ooceraea</taxon>
    </lineage>
</organism>
<dbReference type="FunFam" id="1.10.30.10:FF:000001">
    <property type="entry name" value="transcription factor 7 isoform X2"/>
    <property type="match status" value="1"/>
</dbReference>
<evidence type="ECO:0000256" key="14">
    <source>
        <dbReference type="SAM" id="MobiDB-lite"/>
    </source>
</evidence>
<dbReference type="InterPro" id="IPR009071">
    <property type="entry name" value="HMG_box_dom"/>
</dbReference>
<dbReference type="GO" id="GO:0000785">
    <property type="term" value="C:chromatin"/>
    <property type="evidence" value="ECO:0007669"/>
    <property type="project" value="TreeGrafter"/>
</dbReference>
<dbReference type="SMART" id="SM00398">
    <property type="entry name" value="HMG"/>
    <property type="match status" value="1"/>
</dbReference>
<keyword evidence="7" id="KW-0010">Activator</keyword>
<feature type="region of interest" description="Disordered" evidence="14">
    <location>
        <begin position="1140"/>
        <end position="1206"/>
    </location>
</feature>
<feature type="compositionally biased region" description="Polar residues" evidence="14">
    <location>
        <begin position="1197"/>
        <end position="1206"/>
    </location>
</feature>
<feature type="domain" description="HMG box" evidence="15">
    <location>
        <begin position="916"/>
        <end position="984"/>
    </location>
</feature>
<dbReference type="PANTHER" id="PTHR10373:SF38">
    <property type="entry name" value="PROTEIN PANGOLIN, ISOFORM J"/>
    <property type="match status" value="1"/>
</dbReference>
<dbReference type="GO" id="GO:0035277">
    <property type="term" value="P:spiracle morphogenesis, open tracheal system"/>
    <property type="evidence" value="ECO:0007669"/>
    <property type="project" value="UniProtKB-ARBA"/>
</dbReference>
<evidence type="ECO:0000256" key="6">
    <source>
        <dbReference type="ARBA" id="ARBA00023125"/>
    </source>
</evidence>
<gene>
    <name evidence="16" type="ORF">DMN91_011760</name>
</gene>
<evidence type="ECO:0000256" key="1">
    <source>
        <dbReference type="ARBA" id="ARBA00004123"/>
    </source>
</evidence>
<dbReference type="GO" id="GO:0007367">
    <property type="term" value="P:segment polarity determination"/>
    <property type="evidence" value="ECO:0007669"/>
    <property type="project" value="UniProtKB-KW"/>
</dbReference>